<keyword evidence="3 4" id="KW-0418">Kinase</keyword>
<sequence length="385" mass="39083">MGNCSVLLAADSFKGSASSTEVENLLELGVRRVVPDCSVLKYPIADGGEGTVDAVMAARGGTLRHVSVRGPLGSAVDAGYALCGDVAIIEMAQASGITLIEQNPHNALNASTYGVGQIILDALDAGAAHICIGLGGSATSDGGAGMAKALGVRFLDGNDQDVPCGLAGLEHLASIDIAGLDPRVAATDFSALTDVSNPLTGPDGAVEVYGPQKGIGAKELHRFDGWMADYAVLLSQVSGRDVTGIPGSGAAGGLGAALAAFLNARISSGIDTVLDMIGLENVMDDVDLVITGEGRMDSQSVNGKAPVGVALRAKRHSVPVIAVVGSRADDLGDVYEQGVDLVLSCVNEPMSLEQCIQKVSTTIPAAAETAMRAFMLGRREKADGA</sequence>
<dbReference type="GO" id="GO:0031388">
    <property type="term" value="P:organic acid phosphorylation"/>
    <property type="evidence" value="ECO:0007669"/>
    <property type="project" value="UniProtKB-UniRule"/>
</dbReference>
<keyword evidence="2 4" id="KW-0808">Transferase</keyword>
<dbReference type="SUPFAM" id="SSF110738">
    <property type="entry name" value="Glycerate kinase I"/>
    <property type="match status" value="1"/>
</dbReference>
<dbReference type="PANTHER" id="PTHR21599">
    <property type="entry name" value="GLYCERATE KINASE"/>
    <property type="match status" value="1"/>
</dbReference>
<dbReference type="Gene3D" id="3.40.50.10350">
    <property type="entry name" value="Glycerate kinase, domain 1"/>
    <property type="match status" value="1"/>
</dbReference>
<dbReference type="GO" id="GO:0008887">
    <property type="term" value="F:glycerate kinase activity"/>
    <property type="evidence" value="ECO:0007669"/>
    <property type="project" value="UniProtKB-UniRule"/>
</dbReference>
<evidence type="ECO:0000256" key="1">
    <source>
        <dbReference type="ARBA" id="ARBA00006284"/>
    </source>
</evidence>
<dbReference type="InterPro" id="IPR004381">
    <property type="entry name" value="Glycerate_kinase"/>
</dbReference>
<dbReference type="PANTHER" id="PTHR21599:SF0">
    <property type="entry name" value="GLYCERATE KINASE"/>
    <property type="match status" value="1"/>
</dbReference>
<dbReference type="NCBIfam" id="TIGR00045">
    <property type="entry name" value="glycerate kinase"/>
    <property type="match status" value="1"/>
</dbReference>
<protein>
    <submittedName>
        <fullName evidence="5">Glycerate kinase</fullName>
        <ecNumber evidence="5">2.7.1.31</ecNumber>
    </submittedName>
</protein>
<name>A0A086ZGW4_9BIFI</name>
<dbReference type="PIRSF" id="PIRSF006078">
    <property type="entry name" value="GlxK"/>
    <property type="match status" value="1"/>
</dbReference>
<dbReference type="Gene3D" id="3.90.1510.10">
    <property type="entry name" value="Glycerate kinase, domain 2"/>
    <property type="match status" value="1"/>
</dbReference>
<organism evidence="5 6">
    <name type="scientific">Bifidobacterium bohemicum DSM 22767</name>
    <dbReference type="NCBI Taxonomy" id="1437606"/>
    <lineage>
        <taxon>Bacteria</taxon>
        <taxon>Bacillati</taxon>
        <taxon>Actinomycetota</taxon>
        <taxon>Actinomycetes</taxon>
        <taxon>Bifidobacteriales</taxon>
        <taxon>Bifidobacteriaceae</taxon>
        <taxon>Bifidobacterium</taxon>
    </lineage>
</organism>
<dbReference type="RefSeq" id="WP_033521690.1">
    <property type="nucleotide sequence ID" value="NZ_JDUS01000010.1"/>
</dbReference>
<comment type="similarity">
    <text evidence="1 4">Belongs to the glycerate kinase type-1 family.</text>
</comment>
<dbReference type="eggNOG" id="COG1929">
    <property type="taxonomic scope" value="Bacteria"/>
</dbReference>
<keyword evidence="6" id="KW-1185">Reference proteome</keyword>
<evidence type="ECO:0000313" key="6">
    <source>
        <dbReference type="Proteomes" id="UP000029096"/>
    </source>
</evidence>
<evidence type="ECO:0000256" key="3">
    <source>
        <dbReference type="ARBA" id="ARBA00022777"/>
    </source>
</evidence>
<dbReference type="Proteomes" id="UP000029096">
    <property type="component" value="Unassembled WGS sequence"/>
</dbReference>
<accession>A0A086ZGW4</accession>
<dbReference type="AlphaFoldDB" id="A0A086ZGW4"/>
<reference evidence="5 6" key="1">
    <citation type="submission" date="2014-03" db="EMBL/GenBank/DDBJ databases">
        <title>Genomics of Bifidobacteria.</title>
        <authorList>
            <person name="Ventura M."/>
            <person name="Milani C."/>
            <person name="Lugli G.A."/>
        </authorList>
    </citation>
    <scope>NUCLEOTIDE SEQUENCE [LARGE SCALE GENOMIC DNA]</scope>
    <source>
        <strain evidence="5 6">DSM 22767</strain>
    </source>
</reference>
<dbReference type="EC" id="2.7.1.31" evidence="5"/>
<evidence type="ECO:0000256" key="4">
    <source>
        <dbReference type="PIRNR" id="PIRNR006078"/>
    </source>
</evidence>
<evidence type="ECO:0000256" key="2">
    <source>
        <dbReference type="ARBA" id="ARBA00022679"/>
    </source>
</evidence>
<evidence type="ECO:0000313" key="5">
    <source>
        <dbReference type="EMBL" id="KFI45764.1"/>
    </source>
</evidence>
<comment type="caution">
    <text evidence="5">The sequence shown here is derived from an EMBL/GenBank/DDBJ whole genome shotgun (WGS) entry which is preliminary data.</text>
</comment>
<proteinExistence type="inferred from homology"/>
<dbReference type="InterPro" id="IPR036129">
    <property type="entry name" value="Glycerate_kinase_sf"/>
</dbReference>
<dbReference type="InterPro" id="IPR018197">
    <property type="entry name" value="Glycerate_kinase_RE-like"/>
</dbReference>
<dbReference type="STRING" id="1437606.BBOH_0566"/>
<dbReference type="InterPro" id="IPR018193">
    <property type="entry name" value="Glyc_kinase_flavodox-like_fold"/>
</dbReference>
<dbReference type="Pfam" id="PF02595">
    <property type="entry name" value="Gly_kinase"/>
    <property type="match status" value="1"/>
</dbReference>
<gene>
    <name evidence="5" type="ORF">BBOH_0566</name>
</gene>
<dbReference type="EMBL" id="JGYP01000002">
    <property type="protein sequence ID" value="KFI45764.1"/>
    <property type="molecule type" value="Genomic_DNA"/>
</dbReference>